<organism evidence="13 14">
    <name type="scientific">Rhizobium vallis</name>
    <dbReference type="NCBI Taxonomy" id="634290"/>
    <lineage>
        <taxon>Bacteria</taxon>
        <taxon>Pseudomonadati</taxon>
        <taxon>Pseudomonadota</taxon>
        <taxon>Alphaproteobacteria</taxon>
        <taxon>Hyphomicrobiales</taxon>
        <taxon>Rhizobiaceae</taxon>
        <taxon>Rhizobium/Agrobacterium group</taxon>
        <taxon>Rhizobium</taxon>
    </lineage>
</organism>
<keyword evidence="6 10" id="KW-0521">NADP</keyword>
<dbReference type="PROSITE" id="PS51257">
    <property type="entry name" value="PROKAR_LIPOPROTEIN"/>
    <property type="match status" value="1"/>
</dbReference>
<comment type="similarity">
    <text evidence="2 10">Belongs to the ketopantoate reductase family.</text>
</comment>
<evidence type="ECO:0000256" key="7">
    <source>
        <dbReference type="ARBA" id="ARBA00023002"/>
    </source>
</evidence>
<evidence type="ECO:0000256" key="1">
    <source>
        <dbReference type="ARBA" id="ARBA00004994"/>
    </source>
</evidence>
<evidence type="ECO:0000256" key="10">
    <source>
        <dbReference type="RuleBase" id="RU362068"/>
    </source>
</evidence>
<dbReference type="Gene3D" id="1.10.1040.10">
    <property type="entry name" value="N-(1-d-carboxylethyl)-l-norvaline Dehydrogenase, domain 2"/>
    <property type="match status" value="1"/>
</dbReference>
<feature type="domain" description="Ketopantoate reductase C-terminal" evidence="12">
    <location>
        <begin position="187"/>
        <end position="311"/>
    </location>
</feature>
<dbReference type="InterPro" id="IPR013752">
    <property type="entry name" value="KPA_reductase"/>
</dbReference>
<dbReference type="SUPFAM" id="SSF48179">
    <property type="entry name" value="6-phosphogluconate dehydrogenase C-terminal domain-like"/>
    <property type="match status" value="1"/>
</dbReference>
<dbReference type="AlphaFoldDB" id="A0A432PFF0"/>
<dbReference type="SUPFAM" id="SSF51735">
    <property type="entry name" value="NAD(P)-binding Rossmann-fold domains"/>
    <property type="match status" value="1"/>
</dbReference>
<evidence type="ECO:0000313" key="13">
    <source>
        <dbReference type="EMBL" id="RUM22946.1"/>
    </source>
</evidence>
<dbReference type="GO" id="GO:0008677">
    <property type="term" value="F:2-dehydropantoate 2-reductase activity"/>
    <property type="evidence" value="ECO:0007669"/>
    <property type="project" value="UniProtKB-EC"/>
</dbReference>
<keyword evidence="14" id="KW-1185">Reference proteome</keyword>
<evidence type="ECO:0000256" key="6">
    <source>
        <dbReference type="ARBA" id="ARBA00022857"/>
    </source>
</evidence>
<dbReference type="Pfam" id="PF02558">
    <property type="entry name" value="ApbA"/>
    <property type="match status" value="1"/>
</dbReference>
<dbReference type="UniPathway" id="UPA00028">
    <property type="reaction ID" value="UER00004"/>
</dbReference>
<comment type="function">
    <text evidence="10">Catalyzes the NADPH-dependent reduction of ketopantoate into pantoic acid.</text>
</comment>
<dbReference type="InterPro" id="IPR013328">
    <property type="entry name" value="6PGD_dom2"/>
</dbReference>
<comment type="catalytic activity">
    <reaction evidence="9 10">
        <text>(R)-pantoate + NADP(+) = 2-dehydropantoate + NADPH + H(+)</text>
        <dbReference type="Rhea" id="RHEA:16233"/>
        <dbReference type="ChEBI" id="CHEBI:11561"/>
        <dbReference type="ChEBI" id="CHEBI:15378"/>
        <dbReference type="ChEBI" id="CHEBI:15980"/>
        <dbReference type="ChEBI" id="CHEBI:57783"/>
        <dbReference type="ChEBI" id="CHEBI:58349"/>
        <dbReference type="EC" id="1.1.1.169"/>
    </reaction>
</comment>
<gene>
    <name evidence="13" type="ORF">EFQ99_23155</name>
</gene>
<dbReference type="OrthoDB" id="9796561at2"/>
<sequence length="316" mass="33094">MADRTSKSLLRIGVVGAGAMGSLFGGCLFEGGGADVTLIDVNPAHIDAIREHGLRIVDDRGDRRIHIPTVTPEAVKGTFDLVLVFTKTLHTRSALTGIAGAIGPETYLFSLQNGLENKETLLEFAAPDRVLIGVTTYPADIKGPGHVESHGEGVARFAAAASGEPPIASALIGAFEPSGLRLVYDPDVEAAIWEKVAFNAALNSVCAITRSTVGQVGADEGTRSLVFSIVGEVCRTAIASGIDVDTGHVEGMVEHALSHHTHHKPSMLQDLLAGRMTEIETINGAVARKAVAAGIETPVTSVVLKLVRHVQSPPQV</sequence>
<evidence type="ECO:0000256" key="5">
    <source>
        <dbReference type="ARBA" id="ARBA00022655"/>
    </source>
</evidence>
<feature type="domain" description="Ketopantoate reductase N-terminal" evidence="11">
    <location>
        <begin position="12"/>
        <end position="159"/>
    </location>
</feature>
<dbReference type="InterPro" id="IPR013332">
    <property type="entry name" value="KPR_N"/>
</dbReference>
<proteinExistence type="inferred from homology"/>
<dbReference type="PANTHER" id="PTHR21708">
    <property type="entry name" value="PROBABLE 2-DEHYDROPANTOATE 2-REDUCTASE"/>
    <property type="match status" value="1"/>
</dbReference>
<evidence type="ECO:0000259" key="11">
    <source>
        <dbReference type="Pfam" id="PF02558"/>
    </source>
</evidence>
<evidence type="ECO:0000256" key="3">
    <source>
        <dbReference type="ARBA" id="ARBA00013014"/>
    </source>
</evidence>
<dbReference type="NCBIfam" id="TIGR00745">
    <property type="entry name" value="apbA_panE"/>
    <property type="match status" value="1"/>
</dbReference>
<evidence type="ECO:0000256" key="8">
    <source>
        <dbReference type="ARBA" id="ARBA00032024"/>
    </source>
</evidence>
<evidence type="ECO:0000313" key="14">
    <source>
        <dbReference type="Proteomes" id="UP000278823"/>
    </source>
</evidence>
<dbReference type="GO" id="GO:0005737">
    <property type="term" value="C:cytoplasm"/>
    <property type="evidence" value="ECO:0007669"/>
    <property type="project" value="TreeGrafter"/>
</dbReference>
<dbReference type="Proteomes" id="UP000278823">
    <property type="component" value="Unassembled WGS sequence"/>
</dbReference>
<dbReference type="FunFam" id="1.10.1040.10:FF:000017">
    <property type="entry name" value="2-dehydropantoate 2-reductase"/>
    <property type="match status" value="1"/>
</dbReference>
<dbReference type="InterPro" id="IPR051402">
    <property type="entry name" value="KPR-Related"/>
</dbReference>
<dbReference type="Pfam" id="PF08546">
    <property type="entry name" value="ApbA_C"/>
    <property type="match status" value="1"/>
</dbReference>
<dbReference type="InterPro" id="IPR003710">
    <property type="entry name" value="ApbA"/>
</dbReference>
<keyword evidence="7 10" id="KW-0560">Oxidoreductase</keyword>
<name>A0A432PFF0_9HYPH</name>
<dbReference type="EMBL" id="RJTH01000009">
    <property type="protein sequence ID" value="RUM22946.1"/>
    <property type="molecule type" value="Genomic_DNA"/>
</dbReference>
<dbReference type="Gene3D" id="3.40.50.720">
    <property type="entry name" value="NAD(P)-binding Rossmann-like Domain"/>
    <property type="match status" value="1"/>
</dbReference>
<evidence type="ECO:0000256" key="9">
    <source>
        <dbReference type="ARBA" id="ARBA00048793"/>
    </source>
</evidence>
<comment type="caution">
    <text evidence="13">The sequence shown here is derived from an EMBL/GenBank/DDBJ whole genome shotgun (WGS) entry which is preliminary data.</text>
</comment>
<dbReference type="InterPro" id="IPR008927">
    <property type="entry name" value="6-PGluconate_DH-like_C_sf"/>
</dbReference>
<dbReference type="GO" id="GO:0015940">
    <property type="term" value="P:pantothenate biosynthetic process"/>
    <property type="evidence" value="ECO:0007669"/>
    <property type="project" value="UniProtKB-UniPathway"/>
</dbReference>
<evidence type="ECO:0000256" key="4">
    <source>
        <dbReference type="ARBA" id="ARBA00019465"/>
    </source>
</evidence>
<reference evidence="14" key="1">
    <citation type="submission" date="2018-11" db="EMBL/GenBank/DDBJ databases">
        <title>Rhizobium chutanense sp. nov., isolated from root nodules of Phaseolus vulgaris in China.</title>
        <authorList>
            <person name="Huo Y."/>
        </authorList>
    </citation>
    <scope>NUCLEOTIDE SEQUENCE [LARGE SCALE GENOMIC DNA]</scope>
    <source>
        <strain evidence="14">CCBAU 65647</strain>
    </source>
</reference>
<evidence type="ECO:0000256" key="2">
    <source>
        <dbReference type="ARBA" id="ARBA00007870"/>
    </source>
</evidence>
<accession>A0A432PFF0</accession>
<comment type="pathway">
    <text evidence="1 10">Cofactor biosynthesis; (R)-pantothenate biosynthesis; (R)-pantoate from 3-methyl-2-oxobutanoate: step 2/2.</text>
</comment>
<keyword evidence="5 10" id="KW-0566">Pantothenate biosynthesis</keyword>
<dbReference type="PANTHER" id="PTHR21708:SF26">
    <property type="entry name" value="2-DEHYDROPANTOATE 2-REDUCTASE"/>
    <property type="match status" value="1"/>
</dbReference>
<evidence type="ECO:0000259" key="12">
    <source>
        <dbReference type="Pfam" id="PF08546"/>
    </source>
</evidence>
<dbReference type="EC" id="1.1.1.169" evidence="3 10"/>
<protein>
    <recommendedName>
        <fullName evidence="4 10">2-dehydropantoate 2-reductase</fullName>
        <ecNumber evidence="3 10">1.1.1.169</ecNumber>
    </recommendedName>
    <alternativeName>
        <fullName evidence="8 10">Ketopantoate reductase</fullName>
    </alternativeName>
</protein>
<dbReference type="InterPro" id="IPR036291">
    <property type="entry name" value="NAD(P)-bd_dom_sf"/>
</dbReference>